<dbReference type="Proteomes" id="UP001153269">
    <property type="component" value="Unassembled WGS sequence"/>
</dbReference>
<evidence type="ECO:0000313" key="3">
    <source>
        <dbReference type="Proteomes" id="UP001153269"/>
    </source>
</evidence>
<sequence>MALCTQLSGGAVAPSPSSPRPEAQCAAPGGPHPVAPNGVAGAGAFFLLDRGAVSIVGTEGLCTRVGPFSQITSATATAGGTLCSRAHPAVRLGWRLAAD</sequence>
<gene>
    <name evidence="2" type="ORF">PLEPLA_LOCUS12878</name>
</gene>
<reference evidence="2" key="1">
    <citation type="submission" date="2020-03" db="EMBL/GenBank/DDBJ databases">
        <authorList>
            <person name="Weist P."/>
        </authorList>
    </citation>
    <scope>NUCLEOTIDE SEQUENCE</scope>
</reference>
<proteinExistence type="predicted"/>
<protein>
    <submittedName>
        <fullName evidence="2">Uncharacterized protein</fullName>
    </submittedName>
</protein>
<keyword evidence="3" id="KW-1185">Reference proteome</keyword>
<comment type="caution">
    <text evidence="2">The sequence shown here is derived from an EMBL/GenBank/DDBJ whole genome shotgun (WGS) entry which is preliminary data.</text>
</comment>
<dbReference type="EMBL" id="CADEAL010000768">
    <property type="protein sequence ID" value="CAB1424949.1"/>
    <property type="molecule type" value="Genomic_DNA"/>
</dbReference>
<name>A0A9N7U753_PLEPL</name>
<feature type="region of interest" description="Disordered" evidence="1">
    <location>
        <begin position="1"/>
        <end position="32"/>
    </location>
</feature>
<dbReference type="AlphaFoldDB" id="A0A9N7U753"/>
<evidence type="ECO:0000313" key="2">
    <source>
        <dbReference type="EMBL" id="CAB1424949.1"/>
    </source>
</evidence>
<accession>A0A9N7U753</accession>
<evidence type="ECO:0000256" key="1">
    <source>
        <dbReference type="SAM" id="MobiDB-lite"/>
    </source>
</evidence>
<organism evidence="2 3">
    <name type="scientific">Pleuronectes platessa</name>
    <name type="common">European plaice</name>
    <dbReference type="NCBI Taxonomy" id="8262"/>
    <lineage>
        <taxon>Eukaryota</taxon>
        <taxon>Metazoa</taxon>
        <taxon>Chordata</taxon>
        <taxon>Craniata</taxon>
        <taxon>Vertebrata</taxon>
        <taxon>Euteleostomi</taxon>
        <taxon>Actinopterygii</taxon>
        <taxon>Neopterygii</taxon>
        <taxon>Teleostei</taxon>
        <taxon>Neoteleostei</taxon>
        <taxon>Acanthomorphata</taxon>
        <taxon>Carangaria</taxon>
        <taxon>Pleuronectiformes</taxon>
        <taxon>Pleuronectoidei</taxon>
        <taxon>Pleuronectidae</taxon>
        <taxon>Pleuronectes</taxon>
    </lineage>
</organism>